<organism evidence="1 2">
    <name type="scientific">Melastoma candidum</name>
    <dbReference type="NCBI Taxonomy" id="119954"/>
    <lineage>
        <taxon>Eukaryota</taxon>
        <taxon>Viridiplantae</taxon>
        <taxon>Streptophyta</taxon>
        <taxon>Embryophyta</taxon>
        <taxon>Tracheophyta</taxon>
        <taxon>Spermatophyta</taxon>
        <taxon>Magnoliopsida</taxon>
        <taxon>eudicotyledons</taxon>
        <taxon>Gunneridae</taxon>
        <taxon>Pentapetalae</taxon>
        <taxon>rosids</taxon>
        <taxon>malvids</taxon>
        <taxon>Myrtales</taxon>
        <taxon>Melastomataceae</taxon>
        <taxon>Melastomatoideae</taxon>
        <taxon>Melastomateae</taxon>
        <taxon>Melastoma</taxon>
    </lineage>
</organism>
<evidence type="ECO:0000313" key="2">
    <source>
        <dbReference type="Proteomes" id="UP001057402"/>
    </source>
</evidence>
<name>A0ACB9QXG4_9MYRT</name>
<proteinExistence type="predicted"/>
<comment type="caution">
    <text evidence="1">The sequence shown here is derived from an EMBL/GenBank/DDBJ whole genome shotgun (WGS) entry which is preliminary data.</text>
</comment>
<protein>
    <submittedName>
        <fullName evidence="1">Uncharacterized protein</fullName>
    </submittedName>
</protein>
<reference evidence="2" key="1">
    <citation type="journal article" date="2023" name="Front. Plant Sci.">
        <title>Chromosomal-level genome assembly of Melastoma candidum provides insights into trichome evolution.</title>
        <authorList>
            <person name="Zhong Y."/>
            <person name="Wu W."/>
            <person name="Sun C."/>
            <person name="Zou P."/>
            <person name="Liu Y."/>
            <person name="Dai S."/>
            <person name="Zhou R."/>
        </authorList>
    </citation>
    <scope>NUCLEOTIDE SEQUENCE [LARGE SCALE GENOMIC DNA]</scope>
</reference>
<dbReference type="EMBL" id="CM042884">
    <property type="protein sequence ID" value="KAI4371264.1"/>
    <property type="molecule type" value="Genomic_DNA"/>
</dbReference>
<evidence type="ECO:0000313" key="1">
    <source>
        <dbReference type="EMBL" id="KAI4371264.1"/>
    </source>
</evidence>
<accession>A0ACB9QXG4</accession>
<gene>
    <name evidence="1" type="ORF">MLD38_019525</name>
</gene>
<dbReference type="Proteomes" id="UP001057402">
    <property type="component" value="Chromosome 5"/>
</dbReference>
<sequence length="116" mass="12982">MEDEKNKPPERHICSRKLLAVHQGSRAISKPRPKIRIIHVFAPEIIKTDVENFRELVQRLTGKPPAEKPYQRTWNHSPLLTDCDPDGLIPMLGGEEAPLAAVNVSCMHFLGAAQLA</sequence>
<keyword evidence="2" id="KW-1185">Reference proteome</keyword>